<dbReference type="SUPFAM" id="SSF57850">
    <property type="entry name" value="RING/U-box"/>
    <property type="match status" value="1"/>
</dbReference>
<dbReference type="Gene3D" id="3.30.40.10">
    <property type="entry name" value="Zinc/RING finger domain, C3HC4 (zinc finger)"/>
    <property type="match status" value="1"/>
</dbReference>
<dbReference type="EMBL" id="JAIZAY010000013">
    <property type="protein sequence ID" value="KAJ8031289.1"/>
    <property type="molecule type" value="Genomic_DNA"/>
</dbReference>
<dbReference type="InterPro" id="IPR001841">
    <property type="entry name" value="Znf_RING"/>
</dbReference>
<keyword evidence="9" id="KW-1185">Reference proteome</keyword>
<evidence type="ECO:0000256" key="3">
    <source>
        <dbReference type="ARBA" id="ARBA00022833"/>
    </source>
</evidence>
<organism evidence="8 9">
    <name type="scientific">Holothuria leucospilota</name>
    <name type="common">Black long sea cucumber</name>
    <name type="synonym">Mertensiothuria leucospilota</name>
    <dbReference type="NCBI Taxonomy" id="206669"/>
    <lineage>
        <taxon>Eukaryota</taxon>
        <taxon>Metazoa</taxon>
        <taxon>Echinodermata</taxon>
        <taxon>Eleutherozoa</taxon>
        <taxon>Echinozoa</taxon>
        <taxon>Holothuroidea</taxon>
        <taxon>Aspidochirotacea</taxon>
        <taxon>Aspidochirotida</taxon>
        <taxon>Holothuriidae</taxon>
        <taxon>Holothuria</taxon>
    </lineage>
</organism>
<dbReference type="PANTHER" id="PTHR25462:SF296">
    <property type="entry name" value="MEIOTIC P26, ISOFORM F"/>
    <property type="match status" value="1"/>
</dbReference>
<evidence type="ECO:0000259" key="6">
    <source>
        <dbReference type="PROSITE" id="PS50089"/>
    </source>
</evidence>
<dbReference type="PROSITE" id="PS50053">
    <property type="entry name" value="UBIQUITIN_2"/>
    <property type="match status" value="1"/>
</dbReference>
<keyword evidence="1" id="KW-0479">Metal-binding</keyword>
<dbReference type="PROSITE" id="PS50089">
    <property type="entry name" value="ZF_RING_2"/>
    <property type="match status" value="1"/>
</dbReference>
<dbReference type="InterPro" id="IPR000626">
    <property type="entry name" value="Ubiquitin-like_dom"/>
</dbReference>
<dbReference type="Gene3D" id="4.10.830.40">
    <property type="match status" value="1"/>
</dbReference>
<dbReference type="SUPFAM" id="SSF54236">
    <property type="entry name" value="Ubiquitin-like"/>
    <property type="match status" value="1"/>
</dbReference>
<dbReference type="SMART" id="SM00184">
    <property type="entry name" value="RING"/>
    <property type="match status" value="1"/>
</dbReference>
<dbReference type="InterPro" id="IPR013083">
    <property type="entry name" value="Znf_RING/FYVE/PHD"/>
</dbReference>
<dbReference type="InterPro" id="IPR017907">
    <property type="entry name" value="Znf_RING_CS"/>
</dbReference>
<feature type="domain" description="B box-type" evidence="7">
    <location>
        <begin position="96"/>
        <end position="144"/>
    </location>
</feature>
<evidence type="ECO:0000313" key="8">
    <source>
        <dbReference type="EMBL" id="KAJ8031289.1"/>
    </source>
</evidence>
<evidence type="ECO:0000259" key="5">
    <source>
        <dbReference type="PROSITE" id="PS50053"/>
    </source>
</evidence>
<evidence type="ECO:0000259" key="7">
    <source>
        <dbReference type="PROSITE" id="PS50119"/>
    </source>
</evidence>
<dbReference type="PANTHER" id="PTHR25462">
    <property type="entry name" value="BONUS, ISOFORM C-RELATED"/>
    <property type="match status" value="1"/>
</dbReference>
<gene>
    <name evidence="8" type="ORF">HOLleu_27972</name>
</gene>
<accession>A0A9Q1H2Q3</accession>
<proteinExistence type="predicted"/>
<dbReference type="SMART" id="SM00213">
    <property type="entry name" value="UBQ"/>
    <property type="match status" value="1"/>
</dbReference>
<dbReference type="PROSITE" id="PS50119">
    <property type="entry name" value="ZF_BBOX"/>
    <property type="match status" value="1"/>
</dbReference>
<dbReference type="InterPro" id="IPR029071">
    <property type="entry name" value="Ubiquitin-like_domsf"/>
</dbReference>
<evidence type="ECO:0000256" key="1">
    <source>
        <dbReference type="ARBA" id="ARBA00022723"/>
    </source>
</evidence>
<evidence type="ECO:0000256" key="2">
    <source>
        <dbReference type="ARBA" id="ARBA00022771"/>
    </source>
</evidence>
<feature type="domain" description="RING-type" evidence="6">
    <location>
        <begin position="22"/>
        <end position="60"/>
    </location>
</feature>
<dbReference type="GO" id="GO:0061630">
    <property type="term" value="F:ubiquitin protein ligase activity"/>
    <property type="evidence" value="ECO:0007669"/>
    <property type="project" value="TreeGrafter"/>
</dbReference>
<dbReference type="InterPro" id="IPR000315">
    <property type="entry name" value="Znf_B-box"/>
</dbReference>
<dbReference type="OrthoDB" id="6123875at2759"/>
<dbReference type="AlphaFoldDB" id="A0A9Q1H2Q3"/>
<sequence length="230" mass="25169">MASKKNSIKVIKVTDLESDLICAICKENHKEKLLNCGHSFCKSCLTSGMSGGQVNCGLCRQVTNVPGRNVDNLKNNFTIKDLEEKISSSSLNITDDTDEACGECSDGKATAVAFCKDCNNSICAECVEDHGKKKRLLSHMIVPLSEKEEKKMQIFVKTMDGKTLVIFVGGPDDSVDSLKETVSGRTGVPKTEMRLICRGRQLEKGKLSDYDVESNCTLHLVLRLRGGCNL</sequence>
<reference evidence="8" key="1">
    <citation type="submission" date="2021-10" db="EMBL/GenBank/DDBJ databases">
        <title>Tropical sea cucumber genome reveals ecological adaptation and Cuvierian tubules defense mechanism.</title>
        <authorList>
            <person name="Chen T."/>
        </authorList>
    </citation>
    <scope>NUCLEOTIDE SEQUENCE</scope>
    <source>
        <strain evidence="8">Nanhai2018</strain>
        <tissue evidence="8">Muscle</tissue>
    </source>
</reference>
<dbReference type="SMART" id="SM00336">
    <property type="entry name" value="BBOX"/>
    <property type="match status" value="1"/>
</dbReference>
<dbReference type="Pfam" id="PF00240">
    <property type="entry name" value="ubiquitin"/>
    <property type="match status" value="1"/>
</dbReference>
<keyword evidence="2 4" id="KW-0863">Zinc-finger</keyword>
<evidence type="ECO:0000256" key="4">
    <source>
        <dbReference type="PROSITE-ProRule" id="PRU00024"/>
    </source>
</evidence>
<dbReference type="GO" id="GO:0008270">
    <property type="term" value="F:zinc ion binding"/>
    <property type="evidence" value="ECO:0007669"/>
    <property type="project" value="UniProtKB-KW"/>
</dbReference>
<dbReference type="InterPro" id="IPR047153">
    <property type="entry name" value="TRIM45/56/19-like"/>
</dbReference>
<dbReference type="Pfam" id="PF00097">
    <property type="entry name" value="zf-C3HC4"/>
    <property type="match status" value="1"/>
</dbReference>
<keyword evidence="3" id="KW-0862">Zinc</keyword>
<name>A0A9Q1H2Q3_HOLLE</name>
<dbReference type="Proteomes" id="UP001152320">
    <property type="component" value="Chromosome 13"/>
</dbReference>
<dbReference type="Gene3D" id="3.10.20.90">
    <property type="entry name" value="Phosphatidylinositol 3-kinase Catalytic Subunit, Chain A, domain 1"/>
    <property type="match status" value="1"/>
</dbReference>
<dbReference type="InterPro" id="IPR018957">
    <property type="entry name" value="Znf_C3HC4_RING-type"/>
</dbReference>
<dbReference type="CDD" id="cd19757">
    <property type="entry name" value="Bbox1"/>
    <property type="match status" value="1"/>
</dbReference>
<evidence type="ECO:0000313" key="9">
    <source>
        <dbReference type="Proteomes" id="UP001152320"/>
    </source>
</evidence>
<feature type="domain" description="Ubiquitin-like" evidence="5">
    <location>
        <begin position="152"/>
        <end position="227"/>
    </location>
</feature>
<comment type="caution">
    <text evidence="8">The sequence shown here is derived from an EMBL/GenBank/DDBJ whole genome shotgun (WGS) entry which is preliminary data.</text>
</comment>
<protein>
    <submittedName>
        <fullName evidence="8">Polyubiquitin</fullName>
    </submittedName>
</protein>
<dbReference type="PROSITE" id="PS00518">
    <property type="entry name" value="ZF_RING_1"/>
    <property type="match status" value="1"/>
</dbReference>